<feature type="compositionally biased region" description="Polar residues" evidence="21">
    <location>
        <begin position="2917"/>
        <end position="2931"/>
    </location>
</feature>
<keyword evidence="25" id="KW-1185">Reference proteome</keyword>
<evidence type="ECO:0000256" key="4">
    <source>
        <dbReference type="ARBA" id="ARBA00022511"/>
    </source>
</evidence>
<dbReference type="InterPro" id="IPR011049">
    <property type="entry name" value="Serralysin-like_metalloprot_C"/>
</dbReference>
<feature type="transmembrane region" description="Helical" evidence="22">
    <location>
        <begin position="1028"/>
        <end position="1051"/>
    </location>
</feature>
<keyword evidence="17" id="KW-0446">Lipid-binding</keyword>
<dbReference type="Gene3D" id="3.40.50.11050">
    <property type="match status" value="1"/>
</dbReference>
<evidence type="ECO:0000313" key="24">
    <source>
        <dbReference type="EMBL" id="ALN78625.1"/>
    </source>
</evidence>
<keyword evidence="15" id="KW-1043">Host membrane</keyword>
<feature type="domain" description="Peptidase C80" evidence="23">
    <location>
        <begin position="282"/>
        <end position="461"/>
    </location>
</feature>
<evidence type="ECO:0000256" key="20">
    <source>
        <dbReference type="ARBA" id="ARBA00023586"/>
    </source>
</evidence>
<keyword evidence="16" id="KW-0843">Virulence</keyword>
<dbReference type="KEGG" id="lab:LA76x_0464"/>
<keyword evidence="22" id="KW-1133">Transmembrane helix</keyword>
<dbReference type="Proteomes" id="UP000060787">
    <property type="component" value="Chromosome"/>
</dbReference>
<dbReference type="GO" id="GO:0020002">
    <property type="term" value="C:host cell plasma membrane"/>
    <property type="evidence" value="ECO:0007669"/>
    <property type="project" value="UniProtKB-SubCell"/>
</dbReference>
<evidence type="ECO:0000259" key="23">
    <source>
        <dbReference type="PROSITE" id="PS51771"/>
    </source>
</evidence>
<keyword evidence="5" id="KW-0964">Secreted</keyword>
<accession>A0A0S2F575</accession>
<evidence type="ECO:0000256" key="10">
    <source>
        <dbReference type="ARBA" id="ARBA00022737"/>
    </source>
</evidence>
<feature type="region of interest" description="Disordered" evidence="21">
    <location>
        <begin position="2904"/>
        <end position="2937"/>
    </location>
</feature>
<sequence length="2988" mass="321533">MLYHHAESNTWHTTDALDIDHIVQWRDHLGQLGVVNHAEANMAFNNVQNLRMLPSVINRARDNADLILATFGAGSAEWRRWVNDHFAFDPAVNHPPFNPDQDLAGRTVATQNQPWVPADGRVGLTFDTNVTGTWFMAELESLYVRTQTVTNAAGQAQEVRLFRCAASGQLVTRDAFDIDHKVSFDVLSRKMQEDADNDGRILTRAQMLDAYNEVSNLRLVSRSVNSSHEFEVNAQNEFPDDEIPEIPGEFDDFIDDNPQLGAAPPLKANVKLEDWTTKAVVTSYKDRESRYGRQIILQLEDNPDVAEAAARLAAKHSGTSVIVQLDEKGNYRVVYGDMQILADSTEKMRWQVVGHGRSDASGQRTLGGRGAAELTKQLTAFHAKLTETYQKNIGRPARISLVGCSLERNSEQEGFGYRFARALSSPLIEVSIHTSDMVITRDGTKRAIVSALDDNKVIYRWSLADGVVQTREPSKAALLIGDTRVNVGELFEDIHSSKLLSGLSAAELLSGLSAAERAALIRFFPNTAGTGLDEDGLMAALKDPDAYAKLLGSIERIATVHLGLPVYDGLDAGALMRVEDSPAHRADQRGQLATKGTVTIDGTSIAWALLFDLGATFNGSPLTAALADTLTGAVSGQKIAFDSVRFAAMMAQVPSQADLEKLAAIVKKQLTASGSAIKDLLRSAPLTDARADDLLTVLKDSPASALEVEVAKKAKQLFGNDASARANWLSLAEGLSAEERVLVQELYIVASEASGFDHAEFKKIQAAYPKRSTTDILQRMAMDAAERRVRYDSDASAAMKIAAWNEEDARQFLIHSKLATRGADGVISIDLTKMNEFIDSASAMGRIRITAAMLKLPGDAYAPLRVRVSASGTEALKDFFSKVDGERTVLAKHGTEIAISRAGHALNAFVTLNAVRQLVGGWNQMSATDRSLGLAMAVGGVAMSPLSTGIAKALGQFGKAINVIERFGQAARLVEDGILDLALAPVTFAAIGLQWKSFWANSADLSSFEYKSLVANTVMTTVTTAVSLALTGVSIASSLGFLAAGSVLATIAASAGPIGVAIAAAGFIINGIVQGALVVAEYDQYFASTSAKVEAFFAAWIGMETDGLKRAREERVAVADATQLAKSLNDDWGKIKLYLSDLFSKDGYKTLHYRDRSHLVGHGTIKVNDEYTHVLQDGTVYTTMGEVESGRISGVGGGVWADLGTTGVDYEATGVTAQSNLFNLSGAVLKSATGGNQADAFNLDAATKIRTVDGSAGHDTLVMDAGGLTVNLQKYGEQTILSYSGQTVVIDQVSQLGDRENLLANVSNSVSENVRVNGIEAYIINSVGRANIQGSTGDEFFDVSGANVTIDGGGGNNTYSLNQGNRISSTSNDIVLWNGKVDATVTLLGVSGKASQTVLIELPADYRDIRVRRVGNVLQLSYETEVRSLNPLAIALPSRVQTRTLTISGLYGTDGRLDASKGIRLRDPHGNDFAPTSLGLIDDQQRSLSAVAKSFVFAAAGTEPRKLVSDAASSTYSLKAGSGSFVAEAHTNQSMQFVLEANLADLYYSVYEGTLTIISAPGKPALELRIRGYAEAVKAGVVSIWLVPPSTTGKKSSIISVELPSTTLETVGQLKAISNSLVQERTDSHVAAAAQSGYAHSYDAAKDFWIVLDAVGVLPYKQLRIGADLVLYQGEFSAPEKIQVSGYFNALNAPSISVRSGTDVKQLTIKPSAYVGDALDNQLYAEDATEFAGLEGADTYVLPAVYEGEKRWVIDNMAADLKMDTISLGVTPLERVRGVKRAGDDLEILLSAAPGGADAPIEKTIVLRNYIIDPRARHLQLNVDGVVFALPLVDADTGYFLYETGKTALVAGEGVHQLRVPRTGSLHLFMVDGLPPEGYQLTVEGYDLKLVKNGQTIYLRDYYRNPGSVHFVSSQAGSHDADGKQPTLIPSGFEADAQALFTRHGVSRDNWVRYILNGVDSEAELRSIAALDREAKTATDFNKLPDERDFTVYLKANPGSGSAERVLFATGGLGKNGFKFYLDAQNYLCYNAYITIGSSDGQEVRLFLGTARIYSFGPVARANDNEFVLKFRDGNTLDVTANGPNGPMTTNNINLNPSGGEPYHFSYARGLNKDLLSDGSLVRKVLPFLAHAGEVESVFETDGTDWTTVPQAAADFASLPIPVTTDFTVYLKMPSNPGDSERVLFATGGVGQNGFKFYLDRDGYLCYQAYVSKDGLNGVAQTLFPQSARIYPGRPVARANDTEFVLNFKGNSALEVIARGPNGRMITRGIKLDPSGADAGSYFSATRASNAALLPDRNSVRKLMPGSATSGQIDGIFCSSGQAWNSIPSHIELYYKVNGFSEEKAQVAILAGLTSLPDIDAACLALRQSEGRLSEDFVIAYAKAKQSWLHVQGGLEYAEALEAMGYHPESILDAYRYGLSVHDMQIYASWEKLRPAEVRLVDFALALYAESKPYLMDHAKPVEFLNLHDEQLLGALLDALNVPDWDRPRMFHGVAANATSEALGKLEVMIGSRYASNDQKKWDLESWLVVAMGGSLEQQASFMSSSSEAKRAAFLKSVLVYKGFLPQRAAVLASMMASANVLDYEIVESLLNAGVENAEQLGRLAKAGVDGGDLLAANSQRLGYDAGNRGALIQVSTSLPLLQRTPSEWDTYLALEFLGIGPQGEVEKLGHDLEQAKLDLKKDWKLIHPGPVLSVGGSTPSPTTTGDGLVWMWQEGYLVHGLSHADSVETGFGRSDVRNLVDGSSYSGEAFSWRGANVIETVTVGGKSVVRIKDLTLVQPDTTSSEIVAIRFDLKHKIALSSLMLKTTYNPADATQLDTTRDGTYVVEALGADNAWVKVSTEDLKWTGTSLEVVGSKTDMTVALDTHGIPYQSYRIRGISGNYDRDRWIDEITFTTAQINLEEPSVPSPIPSPASSTQSTDVMMSTASPADSNDVVPSAPILSTNKVIEAMAGFDSQSGVDSGIPKSRKNAGQVGLLVAPPAMDLSPL</sequence>
<dbReference type="PATRIC" id="fig|84531.8.peg.482"/>
<dbReference type="GO" id="GO:0008289">
    <property type="term" value="F:lipid binding"/>
    <property type="evidence" value="ECO:0007669"/>
    <property type="project" value="UniProtKB-KW"/>
</dbReference>
<dbReference type="STRING" id="84531.LA76x_0464"/>
<comment type="subcellular location">
    <subcellularLocation>
        <location evidence="2">Host cell membrane</location>
    </subcellularLocation>
    <subcellularLocation>
        <location evidence="20">Host cytoplasm</location>
        <location evidence="20">Host cytosol</location>
    </subcellularLocation>
    <subcellularLocation>
        <location evidence="3">Secreted</location>
    </subcellularLocation>
</comment>
<name>A0A0S2F575_LYSAN</name>
<proteinExistence type="predicted"/>
<evidence type="ECO:0000256" key="11">
    <source>
        <dbReference type="ARBA" id="ARBA00022801"/>
    </source>
</evidence>
<keyword evidence="8" id="KW-0808">Transferase</keyword>
<keyword evidence="11" id="KW-0378">Hydrolase</keyword>
<evidence type="ECO:0000256" key="19">
    <source>
        <dbReference type="ARBA" id="ARBA00023200"/>
    </source>
</evidence>
<organism evidence="24 25">
    <name type="scientific">Lysobacter antibioticus</name>
    <dbReference type="NCBI Taxonomy" id="84531"/>
    <lineage>
        <taxon>Bacteria</taxon>
        <taxon>Pseudomonadati</taxon>
        <taxon>Pseudomonadota</taxon>
        <taxon>Gammaproteobacteria</taxon>
        <taxon>Lysobacterales</taxon>
        <taxon>Lysobacteraceae</taxon>
        <taxon>Lysobacter</taxon>
    </lineage>
</organism>
<keyword evidence="19" id="KW-1035">Host cytoplasm</keyword>
<keyword evidence="14" id="KW-0460">Magnesium</keyword>
<evidence type="ECO:0000256" key="3">
    <source>
        <dbReference type="ARBA" id="ARBA00004613"/>
    </source>
</evidence>
<feature type="transmembrane region" description="Helical" evidence="22">
    <location>
        <begin position="1058"/>
        <end position="1080"/>
    </location>
</feature>
<dbReference type="GO" id="GO:0016740">
    <property type="term" value="F:transferase activity"/>
    <property type="evidence" value="ECO:0007669"/>
    <property type="project" value="UniProtKB-KW"/>
</dbReference>
<dbReference type="PROSITE" id="PS51771">
    <property type="entry name" value="CGT_MARTX_CPD"/>
    <property type="match status" value="1"/>
</dbReference>
<dbReference type="GO" id="GO:0006508">
    <property type="term" value="P:proteolysis"/>
    <property type="evidence" value="ECO:0007669"/>
    <property type="project" value="UniProtKB-KW"/>
</dbReference>
<dbReference type="InterPro" id="IPR020974">
    <property type="entry name" value="CPD_dom"/>
</dbReference>
<evidence type="ECO:0000256" key="8">
    <source>
        <dbReference type="ARBA" id="ARBA00022679"/>
    </source>
</evidence>
<dbReference type="EMBL" id="CP011129">
    <property type="protein sequence ID" value="ALN78625.1"/>
    <property type="molecule type" value="Genomic_DNA"/>
</dbReference>
<keyword evidence="7" id="KW-0645">Protease</keyword>
<evidence type="ECO:0000256" key="22">
    <source>
        <dbReference type="SAM" id="Phobius"/>
    </source>
</evidence>
<evidence type="ECO:0000256" key="6">
    <source>
        <dbReference type="ARBA" id="ARBA00022656"/>
    </source>
</evidence>
<evidence type="ECO:0000256" key="16">
    <source>
        <dbReference type="ARBA" id="ARBA00023026"/>
    </source>
</evidence>
<evidence type="ECO:0000256" key="17">
    <source>
        <dbReference type="ARBA" id="ARBA00023121"/>
    </source>
</evidence>
<keyword evidence="6" id="KW-0800">Toxin</keyword>
<keyword evidence="4" id="KW-1032">Host cell membrane</keyword>
<gene>
    <name evidence="24" type="ORF">LA76x_0464</name>
</gene>
<evidence type="ECO:0000256" key="13">
    <source>
        <dbReference type="ARBA" id="ARBA00022813"/>
    </source>
</evidence>
<dbReference type="GO" id="GO:0008234">
    <property type="term" value="F:cysteine-type peptidase activity"/>
    <property type="evidence" value="ECO:0007669"/>
    <property type="project" value="UniProtKB-KW"/>
</dbReference>
<dbReference type="GO" id="GO:0046872">
    <property type="term" value="F:metal ion binding"/>
    <property type="evidence" value="ECO:0007669"/>
    <property type="project" value="UniProtKB-KW"/>
</dbReference>
<evidence type="ECO:0000256" key="5">
    <source>
        <dbReference type="ARBA" id="ARBA00022525"/>
    </source>
</evidence>
<keyword evidence="13" id="KW-0068">Autocatalytic cleavage</keyword>
<dbReference type="GO" id="GO:0090729">
    <property type="term" value="F:toxin activity"/>
    <property type="evidence" value="ECO:0007669"/>
    <property type="project" value="UniProtKB-KW"/>
</dbReference>
<evidence type="ECO:0000256" key="21">
    <source>
        <dbReference type="SAM" id="MobiDB-lite"/>
    </source>
</evidence>
<evidence type="ECO:0000256" key="14">
    <source>
        <dbReference type="ARBA" id="ARBA00022842"/>
    </source>
</evidence>
<keyword evidence="9" id="KW-0479">Metal-binding</keyword>
<dbReference type="SUPFAM" id="SSF51120">
    <property type="entry name" value="beta-Roll"/>
    <property type="match status" value="1"/>
</dbReference>
<keyword evidence="12" id="KW-0788">Thiol protease</keyword>
<keyword evidence="22" id="KW-0812">Transmembrane</keyword>
<evidence type="ECO:0000256" key="7">
    <source>
        <dbReference type="ARBA" id="ARBA00022670"/>
    </source>
</evidence>
<evidence type="ECO:0000256" key="1">
    <source>
        <dbReference type="ARBA" id="ARBA00001946"/>
    </source>
</evidence>
<dbReference type="GO" id="GO:0005576">
    <property type="term" value="C:extracellular region"/>
    <property type="evidence" value="ECO:0007669"/>
    <property type="project" value="UniProtKB-SubCell"/>
</dbReference>
<keyword evidence="18 22" id="KW-0472">Membrane</keyword>
<evidence type="ECO:0000256" key="18">
    <source>
        <dbReference type="ARBA" id="ARBA00023136"/>
    </source>
</evidence>
<evidence type="ECO:0000256" key="15">
    <source>
        <dbReference type="ARBA" id="ARBA00022870"/>
    </source>
</evidence>
<evidence type="ECO:0000256" key="9">
    <source>
        <dbReference type="ARBA" id="ARBA00022723"/>
    </source>
</evidence>
<evidence type="ECO:0000256" key="12">
    <source>
        <dbReference type="ARBA" id="ARBA00022807"/>
    </source>
</evidence>
<dbReference type="GO" id="GO:0044164">
    <property type="term" value="C:host cell cytosol"/>
    <property type="evidence" value="ECO:0007669"/>
    <property type="project" value="UniProtKB-SubCell"/>
</dbReference>
<protein>
    <submittedName>
        <fullName evidence="24">HNH/ENDO VII supernuclease with conserved GHE residues family protein</fullName>
    </submittedName>
</protein>
<dbReference type="InterPro" id="IPR038383">
    <property type="entry name" value="CPD_dom_sf"/>
</dbReference>
<evidence type="ECO:0000256" key="2">
    <source>
        <dbReference type="ARBA" id="ARBA00004165"/>
    </source>
</evidence>
<comment type="cofactor">
    <cofactor evidence="1">
        <name>Mg(2+)</name>
        <dbReference type="ChEBI" id="CHEBI:18420"/>
    </cofactor>
</comment>
<evidence type="ECO:0000313" key="25">
    <source>
        <dbReference type="Proteomes" id="UP000060787"/>
    </source>
</evidence>
<dbReference type="Pfam" id="PF11713">
    <property type="entry name" value="Peptidase_C80"/>
    <property type="match status" value="1"/>
</dbReference>
<keyword evidence="10" id="KW-0677">Repeat</keyword>
<reference evidence="24 25" key="1">
    <citation type="journal article" date="2015" name="BMC Genomics">
        <title>Comparative genomics and metabolic profiling of the genus Lysobacter.</title>
        <authorList>
            <person name="de Bruijn I."/>
            <person name="Cheng X."/>
            <person name="de Jager V."/>
            <person name="Exposito R.G."/>
            <person name="Watrous J."/>
            <person name="Patel N."/>
            <person name="Postma J."/>
            <person name="Dorrestein P.C."/>
            <person name="Kobayashi D."/>
            <person name="Raaijmakers J.M."/>
        </authorList>
    </citation>
    <scope>NUCLEOTIDE SEQUENCE [LARGE SCALE GENOMIC DNA]</scope>
    <source>
        <strain evidence="24 25">76</strain>
    </source>
</reference>